<dbReference type="InterPro" id="IPR015915">
    <property type="entry name" value="Kelch-typ_b-propeller"/>
</dbReference>
<feature type="domain" description="F-box" evidence="2">
    <location>
        <begin position="36"/>
        <end position="82"/>
    </location>
</feature>
<dbReference type="InterPro" id="IPR001810">
    <property type="entry name" value="F-box_dom"/>
</dbReference>
<protein>
    <submittedName>
        <fullName evidence="4">F-box/kelch-repeat protein At5g51250-like</fullName>
    </submittedName>
</protein>
<feature type="compositionally biased region" description="Basic residues" evidence="1">
    <location>
        <begin position="1"/>
        <end position="18"/>
    </location>
</feature>
<evidence type="ECO:0000256" key="1">
    <source>
        <dbReference type="SAM" id="MobiDB-lite"/>
    </source>
</evidence>
<dbReference type="InterPro" id="IPR050354">
    <property type="entry name" value="F-box/kelch-repeat_ARATH"/>
</dbReference>
<accession>A0ABM1RAV2</accession>
<dbReference type="SMART" id="SM00256">
    <property type="entry name" value="FBOX"/>
    <property type="match status" value="1"/>
</dbReference>
<dbReference type="Gene3D" id="2.120.10.80">
    <property type="entry name" value="Kelch-type beta propeller"/>
    <property type="match status" value="1"/>
</dbReference>
<reference evidence="3" key="1">
    <citation type="journal article" date="2014" name="Nat. Commun.">
        <title>The emerging biofuel crop Camelina sativa retains a highly undifferentiated hexaploid genome structure.</title>
        <authorList>
            <person name="Kagale S."/>
            <person name="Koh C."/>
            <person name="Nixon J."/>
            <person name="Bollina V."/>
            <person name="Clarke W.E."/>
            <person name="Tuteja R."/>
            <person name="Spillane C."/>
            <person name="Robinson S.J."/>
            <person name="Links M.G."/>
            <person name="Clarke C."/>
            <person name="Higgins E.E."/>
            <person name="Huebert T."/>
            <person name="Sharpe A.G."/>
            <person name="Parkin I.A."/>
        </authorList>
    </citation>
    <scope>NUCLEOTIDE SEQUENCE [LARGE SCALE GENOMIC DNA]</scope>
    <source>
        <strain evidence="3">cv. DH55</strain>
    </source>
</reference>
<evidence type="ECO:0000259" key="2">
    <source>
        <dbReference type="PROSITE" id="PS50181"/>
    </source>
</evidence>
<dbReference type="SUPFAM" id="SSF117281">
    <property type="entry name" value="Kelch motif"/>
    <property type="match status" value="1"/>
</dbReference>
<keyword evidence="3" id="KW-1185">Reference proteome</keyword>
<feature type="region of interest" description="Disordered" evidence="1">
    <location>
        <begin position="1"/>
        <end position="26"/>
    </location>
</feature>
<dbReference type="CDD" id="cd22152">
    <property type="entry name" value="F-box_AtAFR-like"/>
    <property type="match status" value="1"/>
</dbReference>
<dbReference type="PANTHER" id="PTHR24414">
    <property type="entry name" value="F-BOX/KELCH-REPEAT PROTEIN SKIP4"/>
    <property type="match status" value="1"/>
</dbReference>
<evidence type="ECO:0000313" key="4">
    <source>
        <dbReference type="RefSeq" id="XP_019096140.1"/>
    </source>
</evidence>
<dbReference type="SUPFAM" id="SSF81383">
    <property type="entry name" value="F-box domain"/>
    <property type="match status" value="1"/>
</dbReference>
<dbReference type="Proteomes" id="UP000694864">
    <property type="component" value="Chromosome 19"/>
</dbReference>
<organism evidence="3 4">
    <name type="scientific">Camelina sativa</name>
    <name type="common">False flax</name>
    <name type="synonym">Myagrum sativum</name>
    <dbReference type="NCBI Taxonomy" id="90675"/>
    <lineage>
        <taxon>Eukaryota</taxon>
        <taxon>Viridiplantae</taxon>
        <taxon>Streptophyta</taxon>
        <taxon>Embryophyta</taxon>
        <taxon>Tracheophyta</taxon>
        <taxon>Spermatophyta</taxon>
        <taxon>Magnoliopsida</taxon>
        <taxon>eudicotyledons</taxon>
        <taxon>Gunneridae</taxon>
        <taxon>Pentapetalae</taxon>
        <taxon>rosids</taxon>
        <taxon>malvids</taxon>
        <taxon>Brassicales</taxon>
        <taxon>Brassicaceae</taxon>
        <taxon>Camelineae</taxon>
        <taxon>Camelina</taxon>
    </lineage>
</organism>
<dbReference type="InterPro" id="IPR057499">
    <property type="entry name" value="Kelch_FKB95"/>
</dbReference>
<dbReference type="Pfam" id="PF00646">
    <property type="entry name" value="F-box"/>
    <property type="match status" value="1"/>
</dbReference>
<dbReference type="InterPro" id="IPR036047">
    <property type="entry name" value="F-box-like_dom_sf"/>
</dbReference>
<dbReference type="PANTHER" id="PTHR24414:SF184">
    <property type="entry name" value="GALACTOSE OXIDASE_KELCH REPEAT SUPERFAMILY PROTEIN"/>
    <property type="match status" value="1"/>
</dbReference>
<name>A0ABM1RAV2_CAMSA</name>
<proteinExistence type="predicted"/>
<dbReference type="RefSeq" id="XP_019096140.1">
    <property type="nucleotide sequence ID" value="XM_019240595.1"/>
</dbReference>
<dbReference type="PROSITE" id="PS50181">
    <property type="entry name" value="FBOX"/>
    <property type="match status" value="1"/>
</dbReference>
<gene>
    <name evidence="4" type="primary">LOC109125191</name>
</gene>
<dbReference type="Pfam" id="PF25210">
    <property type="entry name" value="Kelch_FKB95"/>
    <property type="match status" value="1"/>
</dbReference>
<dbReference type="GeneID" id="109125191"/>
<reference evidence="4" key="2">
    <citation type="submission" date="2025-08" db="UniProtKB">
        <authorList>
            <consortium name="RefSeq"/>
        </authorList>
    </citation>
    <scope>IDENTIFICATION</scope>
    <source>
        <tissue evidence="4">Leaf</tissue>
    </source>
</reference>
<evidence type="ECO:0000313" key="3">
    <source>
        <dbReference type="Proteomes" id="UP000694864"/>
    </source>
</evidence>
<sequence length="263" mass="29804">MKRKRKTTTRRITKKKRSPTPQSTTTIASLADPDDLVLVPSLPDDLVLVIVARVPRLYYPTLSLVSKRFRSLVASPELYKVRSLLGHTESCLYVCLELGLNKKVSWFTLCRKPDQTTLNSKRSAYISRKKEESSGYVLARVSISDSPCSNSAGLVAVGSDIYNVADIYTIRERCVSLSVMDCQSHTWRKAPSLRVKLLTLSASVLDRKIYVAGNYKARDTERNMLENSVEVFDIDTQMWASVPIPCHFKVQRLPICLLQKHMY</sequence>